<dbReference type="AlphaFoldDB" id="A0A0A9WXN7"/>
<evidence type="ECO:0000313" key="2">
    <source>
        <dbReference type="EMBL" id="JAG12176.1"/>
    </source>
</evidence>
<dbReference type="GO" id="GO:0003676">
    <property type="term" value="F:nucleic acid binding"/>
    <property type="evidence" value="ECO:0007669"/>
    <property type="project" value="InterPro"/>
</dbReference>
<dbReference type="SUPFAM" id="SSF53098">
    <property type="entry name" value="Ribonuclease H-like"/>
    <property type="match status" value="1"/>
</dbReference>
<feature type="domain" description="RNase H type-1" evidence="1">
    <location>
        <begin position="1"/>
        <end position="47"/>
    </location>
</feature>
<reference evidence="2" key="1">
    <citation type="journal article" date="2014" name="PLoS ONE">
        <title>Transcriptome-Based Identification of ABC Transporters in the Western Tarnished Plant Bug Lygus hesperus.</title>
        <authorList>
            <person name="Hull J.J."/>
            <person name="Chaney K."/>
            <person name="Geib S.M."/>
            <person name="Fabrick J.A."/>
            <person name="Brent C.S."/>
            <person name="Walsh D."/>
            <person name="Lavine L.C."/>
        </authorList>
    </citation>
    <scope>NUCLEOTIDE SEQUENCE</scope>
</reference>
<organism evidence="2">
    <name type="scientific">Lygus hesperus</name>
    <name type="common">Western plant bug</name>
    <dbReference type="NCBI Taxonomy" id="30085"/>
    <lineage>
        <taxon>Eukaryota</taxon>
        <taxon>Metazoa</taxon>
        <taxon>Ecdysozoa</taxon>
        <taxon>Arthropoda</taxon>
        <taxon>Hexapoda</taxon>
        <taxon>Insecta</taxon>
        <taxon>Pterygota</taxon>
        <taxon>Neoptera</taxon>
        <taxon>Paraneoptera</taxon>
        <taxon>Hemiptera</taxon>
        <taxon>Heteroptera</taxon>
        <taxon>Panheteroptera</taxon>
        <taxon>Cimicomorpha</taxon>
        <taxon>Miridae</taxon>
        <taxon>Mirini</taxon>
        <taxon>Lygus</taxon>
    </lineage>
</organism>
<accession>A0A0A9WXN7</accession>
<dbReference type="EMBL" id="GBHO01031428">
    <property type="protein sequence ID" value="JAG12176.1"/>
    <property type="molecule type" value="Transcribed_RNA"/>
</dbReference>
<dbReference type="InterPro" id="IPR036397">
    <property type="entry name" value="RNaseH_sf"/>
</dbReference>
<name>A0A0A9WXN7_LYGHE</name>
<proteinExistence type="predicted"/>
<dbReference type="PROSITE" id="PS50879">
    <property type="entry name" value="RNASE_H_1"/>
    <property type="match status" value="1"/>
</dbReference>
<dbReference type="GO" id="GO:0004523">
    <property type="term" value="F:RNA-DNA hybrid ribonuclease activity"/>
    <property type="evidence" value="ECO:0007669"/>
    <property type="project" value="InterPro"/>
</dbReference>
<dbReference type="InterPro" id="IPR002156">
    <property type="entry name" value="RNaseH_domain"/>
</dbReference>
<reference evidence="2" key="2">
    <citation type="submission" date="2014-07" db="EMBL/GenBank/DDBJ databases">
        <authorList>
            <person name="Hull J."/>
        </authorList>
    </citation>
    <scope>NUCLEOTIDE SEQUENCE</scope>
</reference>
<feature type="non-terminal residue" evidence="2">
    <location>
        <position position="1"/>
    </location>
</feature>
<protein>
    <submittedName>
        <fullName evidence="2">Gag-Pol polyprotein</fullName>
    </submittedName>
</protein>
<gene>
    <name evidence="2" type="primary">gag-pol_8</name>
    <name evidence="2" type="ORF">CM83_104028</name>
</gene>
<dbReference type="Gene3D" id="3.30.420.10">
    <property type="entry name" value="Ribonuclease H-like superfamily/Ribonuclease H"/>
    <property type="match status" value="1"/>
</dbReference>
<feature type="non-terminal residue" evidence="2">
    <location>
        <position position="140"/>
    </location>
</feature>
<dbReference type="InterPro" id="IPR012337">
    <property type="entry name" value="RNaseH-like_sf"/>
</dbReference>
<sequence length="140" mass="15831">HPLIRDILNGVKMLMDSGLTLILCWVPGHCGITGNEIADLNARQATEEPTSSFVHINSDYQSVVERAVWSGWNSEWRFMENQKLWEVKKSVSSWSSSCRTKKLPDGTIVQSRREEVILARLRIGTAIYVQPSNPPECETC</sequence>
<evidence type="ECO:0000259" key="1">
    <source>
        <dbReference type="PROSITE" id="PS50879"/>
    </source>
</evidence>